<keyword evidence="4" id="KW-1185">Reference proteome</keyword>
<reference evidence="2 4" key="1">
    <citation type="submission" date="2014-12" db="EMBL/GenBank/DDBJ databases">
        <title>Denitrispirillum autotrophicum gen. nov., sp. nov., Denitrifying, Facultatively Autotrophic Bacteria Isolated from Rice Paddy Soil.</title>
        <authorList>
            <person name="Ishii S."/>
            <person name="Ashida N."/>
            <person name="Ohno H."/>
            <person name="Otsuka S."/>
            <person name="Yokota A."/>
            <person name="Senoo K."/>
        </authorList>
    </citation>
    <scope>NUCLEOTIDE SEQUENCE [LARGE SCALE GENOMIC DNA]</scope>
    <source>
        <strain evidence="2 4">TSA66</strain>
    </source>
</reference>
<accession>A0A0C2BN69</accession>
<organism evidence="2 4">
    <name type="scientific">Noviherbaspirillum autotrophicum</name>
    <dbReference type="NCBI Taxonomy" id="709839"/>
    <lineage>
        <taxon>Bacteria</taxon>
        <taxon>Pseudomonadati</taxon>
        <taxon>Pseudomonadota</taxon>
        <taxon>Betaproteobacteria</taxon>
        <taxon>Burkholderiales</taxon>
        <taxon>Oxalobacteraceae</taxon>
        <taxon>Noviherbaspirillum</taxon>
    </lineage>
</organism>
<evidence type="ECO:0000313" key="2">
    <source>
        <dbReference type="EMBL" id="KIF82715.1"/>
    </source>
</evidence>
<evidence type="ECO:0000259" key="1">
    <source>
        <dbReference type="Pfam" id="PF01370"/>
    </source>
</evidence>
<dbReference type="PANTHER" id="PTHR43245">
    <property type="entry name" value="BIFUNCTIONAL POLYMYXIN RESISTANCE PROTEIN ARNA"/>
    <property type="match status" value="1"/>
</dbReference>
<dbReference type="Pfam" id="PF01370">
    <property type="entry name" value="Epimerase"/>
    <property type="match status" value="1"/>
</dbReference>
<proteinExistence type="predicted"/>
<dbReference type="Proteomes" id="UP000031572">
    <property type="component" value="Unassembled WGS sequence"/>
</dbReference>
<dbReference type="InterPro" id="IPR036291">
    <property type="entry name" value="NAD(P)-bd_dom_sf"/>
</dbReference>
<dbReference type="RefSeq" id="WP_040038466.1">
    <property type="nucleotide sequence ID" value="NZ_JWJG01000002.1"/>
</dbReference>
<dbReference type="STRING" id="709839.TSA66_00080"/>
<dbReference type="SUPFAM" id="SSF51735">
    <property type="entry name" value="NAD(P)-binding Rossmann-fold domains"/>
    <property type="match status" value="1"/>
</dbReference>
<protein>
    <recommendedName>
        <fullName evidence="1">NAD-dependent epimerase/dehydratase domain-containing protein</fullName>
    </recommendedName>
</protein>
<dbReference type="PANTHER" id="PTHR43245:SF58">
    <property type="entry name" value="BLL5923 PROTEIN"/>
    <property type="match status" value="1"/>
</dbReference>
<dbReference type="Gene3D" id="3.40.50.720">
    <property type="entry name" value="NAD(P)-binding Rossmann-like Domain"/>
    <property type="match status" value="1"/>
</dbReference>
<evidence type="ECO:0000313" key="3">
    <source>
        <dbReference type="EMBL" id="KIF84165.1"/>
    </source>
</evidence>
<gene>
    <name evidence="3" type="ORF">TSA66_00080</name>
    <name evidence="2" type="ORF">TSA66_20810</name>
</gene>
<dbReference type="EMBL" id="JWJG01000002">
    <property type="protein sequence ID" value="KIF84165.1"/>
    <property type="molecule type" value="Genomic_DNA"/>
</dbReference>
<dbReference type="OrthoDB" id="9801056at2"/>
<comment type="caution">
    <text evidence="2">The sequence shown here is derived from an EMBL/GenBank/DDBJ whole genome shotgun (WGS) entry which is preliminary data.</text>
</comment>
<dbReference type="EMBL" id="JWJG01000028">
    <property type="protein sequence ID" value="KIF82715.1"/>
    <property type="molecule type" value="Genomic_DNA"/>
</dbReference>
<evidence type="ECO:0000313" key="4">
    <source>
        <dbReference type="Proteomes" id="UP000031572"/>
    </source>
</evidence>
<dbReference type="InterPro" id="IPR001509">
    <property type="entry name" value="Epimerase_deHydtase"/>
</dbReference>
<dbReference type="AlphaFoldDB" id="A0A0C2BN69"/>
<feature type="domain" description="NAD-dependent epimerase/dehydratase" evidence="1">
    <location>
        <begin position="4"/>
        <end position="223"/>
    </location>
</feature>
<dbReference type="CDD" id="cd05232">
    <property type="entry name" value="UDP_G4E_4_SDR_e"/>
    <property type="match status" value="1"/>
</dbReference>
<sequence length="318" mass="34320">MRTILVTGATGFVGKALCARLASANLPLVQAVRRARSGIAGEIAVGDLDAGTDWRVALAGCEAVVHLAARVHVMRDMAADPLAEFRRINVEATLSLARQAADAGVRRFVMVSSAKVNGESTDLGHPFTAHDIPAPQDAYAISKYEAEQGLRALAGKTGMEVVIVRPPLVYGPDVKANFATMLRWLARGIPLPLGSVTHNRRSLVSIDNLVDLLMTCLYHPSAAGQTFLASDDEDLSTAELLRRLSAALGRPSRLVPIPESWLLLGAHLAGKPGIYQRLCGSLQLDITHTRERLGWKPPFSVDESLWRATHEVKTRGMD</sequence>
<dbReference type="InterPro" id="IPR050177">
    <property type="entry name" value="Lipid_A_modif_metabolic_enz"/>
</dbReference>
<name>A0A0C2BN69_9BURK</name>